<gene>
    <name evidence="1" type="ordered locus">EUBREC_2531</name>
</gene>
<evidence type="ECO:0000313" key="1">
    <source>
        <dbReference type="EMBL" id="ACR76262.1"/>
    </source>
</evidence>
<evidence type="ECO:0000313" key="2">
    <source>
        <dbReference type="Proteomes" id="UP000001477"/>
    </source>
</evidence>
<proteinExistence type="predicted"/>
<dbReference type="HOGENOM" id="CLU_214345_0_0_9"/>
<dbReference type="EMBL" id="CP001107">
    <property type="protein sequence ID" value="ACR76262.1"/>
    <property type="molecule type" value="Genomic_DNA"/>
</dbReference>
<protein>
    <submittedName>
        <fullName evidence="1">Uncharacterized protein</fullName>
    </submittedName>
</protein>
<reference evidence="1 2" key="1">
    <citation type="journal article" date="2009" name="Proc. Natl. Acad. Sci. U.S.A.">
        <title>Characterizing a model human gut microbiota composed of members of its two dominant bacterial phyla.</title>
        <authorList>
            <person name="Mahowald M.A."/>
            <person name="Rey F.E."/>
            <person name="Seedorf H."/>
            <person name="Turnbaugh P.J."/>
            <person name="Fulton R.S."/>
            <person name="Wollam A."/>
            <person name="Shah N."/>
            <person name="Wang C."/>
            <person name="Magrini V."/>
            <person name="Wilson R.K."/>
            <person name="Cantarel B.L."/>
            <person name="Coutinho P.M."/>
            <person name="Henrissat B."/>
            <person name="Crock L.W."/>
            <person name="Russell A."/>
            <person name="Verberkmoes N.C."/>
            <person name="Hettich R.L."/>
            <person name="Gordon J.I."/>
        </authorList>
    </citation>
    <scope>NUCLEOTIDE SEQUENCE [LARGE SCALE GENOMIC DNA]</scope>
    <source>
        <strain evidence="2">ATCC 33656 / DSM 3377 / JCM 17463 / KCTC 5835 / LMG 30912 / VPI 0990</strain>
    </source>
</reference>
<dbReference type="KEGG" id="ere:EUBREC_2531"/>
<name>C4ZG56_AGARV</name>
<accession>C4ZG56</accession>
<dbReference type="PaxDb" id="515619-EUBREC_2531"/>
<dbReference type="Proteomes" id="UP000001477">
    <property type="component" value="Chromosome"/>
</dbReference>
<dbReference type="AlphaFoldDB" id="C4ZG56"/>
<organism evidence="1 2">
    <name type="scientific">Agathobacter rectalis (strain ATCC 33656 / DSM 3377 / JCM 17463 / KCTC 5835 / VPI 0990)</name>
    <name type="common">Eubacterium rectale</name>
    <dbReference type="NCBI Taxonomy" id="515619"/>
    <lineage>
        <taxon>Bacteria</taxon>
        <taxon>Bacillati</taxon>
        <taxon>Bacillota</taxon>
        <taxon>Clostridia</taxon>
        <taxon>Lachnospirales</taxon>
        <taxon>Lachnospiraceae</taxon>
        <taxon>Agathobacter</taxon>
    </lineage>
</organism>
<sequence length="41" mass="4661">MLICVGVALFEPLENKKTCCLHASMTHHLFLFSVVLNSHYI</sequence>